<feature type="domain" description="N-acetyltransferase" evidence="1">
    <location>
        <begin position="1"/>
        <end position="123"/>
    </location>
</feature>
<reference evidence="2 3" key="1">
    <citation type="journal article" date="2016" name="Nat. Commun.">
        <title>Thousands of microbial genomes shed light on interconnected biogeochemical processes in an aquifer system.</title>
        <authorList>
            <person name="Anantharaman K."/>
            <person name="Brown C.T."/>
            <person name="Hug L.A."/>
            <person name="Sharon I."/>
            <person name="Castelle C.J."/>
            <person name="Probst A.J."/>
            <person name="Thomas B.C."/>
            <person name="Singh A."/>
            <person name="Wilkins M.J."/>
            <person name="Karaoz U."/>
            <person name="Brodie E.L."/>
            <person name="Williams K.H."/>
            <person name="Hubbard S.S."/>
            <person name="Banfield J.F."/>
        </authorList>
    </citation>
    <scope>NUCLEOTIDE SEQUENCE [LARGE SCALE GENOMIC DNA]</scope>
</reference>
<dbReference type="InterPro" id="IPR000182">
    <property type="entry name" value="GNAT_dom"/>
</dbReference>
<evidence type="ECO:0000313" key="3">
    <source>
        <dbReference type="Proteomes" id="UP000178534"/>
    </source>
</evidence>
<dbReference type="PROSITE" id="PS51186">
    <property type="entry name" value="GNAT"/>
    <property type="match status" value="1"/>
</dbReference>
<dbReference type="CDD" id="cd04301">
    <property type="entry name" value="NAT_SF"/>
    <property type="match status" value="1"/>
</dbReference>
<proteinExistence type="predicted"/>
<dbReference type="STRING" id="1798665.A2942_02105"/>
<dbReference type="PANTHER" id="PTHR13355:SF11">
    <property type="entry name" value="GLUCOSAMINE 6-PHOSPHATE N-ACETYLTRANSFERASE"/>
    <property type="match status" value="1"/>
</dbReference>
<evidence type="ECO:0000259" key="1">
    <source>
        <dbReference type="PROSITE" id="PS51186"/>
    </source>
</evidence>
<dbReference type="Proteomes" id="UP000178534">
    <property type="component" value="Unassembled WGS sequence"/>
</dbReference>
<dbReference type="SUPFAM" id="SSF55729">
    <property type="entry name" value="Acyl-CoA N-acyltransferases (Nat)"/>
    <property type="match status" value="1"/>
</dbReference>
<dbReference type="InterPro" id="IPR016181">
    <property type="entry name" value="Acyl_CoA_acyltransferase"/>
</dbReference>
<name>A0A1G2DJ99_9BACT</name>
<dbReference type="GO" id="GO:0004343">
    <property type="term" value="F:glucosamine 6-phosphate N-acetyltransferase activity"/>
    <property type="evidence" value="ECO:0007669"/>
    <property type="project" value="TreeGrafter"/>
</dbReference>
<dbReference type="InterPro" id="IPR039143">
    <property type="entry name" value="GNPNAT1-like"/>
</dbReference>
<dbReference type="Gene3D" id="3.40.630.30">
    <property type="match status" value="1"/>
</dbReference>
<gene>
    <name evidence="2" type="ORF">A2942_02105</name>
</gene>
<dbReference type="EMBL" id="MHLP01000004">
    <property type="protein sequence ID" value="OGZ13744.1"/>
    <property type="molecule type" value="Genomic_DNA"/>
</dbReference>
<comment type="caution">
    <text evidence="2">The sequence shown here is derived from an EMBL/GenBank/DDBJ whole genome shotgun (WGS) entry which is preliminary data.</text>
</comment>
<accession>A0A1G2DJ99</accession>
<dbReference type="AlphaFoldDB" id="A0A1G2DJ99"/>
<sequence length="134" mass="15254">MKKIVVETLVLEYVKRYRIPARYEGRNVGHVYVYIIGDPARTGGKACYAYVDDLLVDESVREKGGGRKLMEALLRVAKSEHCYKVIANCHRRRRAARALYSSMGFAPHGREFRLDLLEQPRIPQGRAPGMNGCE</sequence>
<protein>
    <recommendedName>
        <fullName evidence="1">N-acetyltransferase domain-containing protein</fullName>
    </recommendedName>
</protein>
<organism evidence="2 3">
    <name type="scientific">Candidatus Lloydbacteria bacterium RIFCSPLOWO2_01_FULL_50_20</name>
    <dbReference type="NCBI Taxonomy" id="1798665"/>
    <lineage>
        <taxon>Bacteria</taxon>
        <taxon>Candidatus Lloydiibacteriota</taxon>
    </lineage>
</organism>
<dbReference type="PANTHER" id="PTHR13355">
    <property type="entry name" value="GLUCOSAMINE 6-PHOSPHATE N-ACETYLTRANSFERASE"/>
    <property type="match status" value="1"/>
</dbReference>
<evidence type="ECO:0000313" key="2">
    <source>
        <dbReference type="EMBL" id="OGZ13744.1"/>
    </source>
</evidence>
<dbReference type="Pfam" id="PF00583">
    <property type="entry name" value="Acetyltransf_1"/>
    <property type="match status" value="1"/>
</dbReference>